<name>A0A0E9PS41_ANGAN</name>
<proteinExistence type="predicted"/>
<dbReference type="AlphaFoldDB" id="A0A0E9PS41"/>
<sequence>MVSRSELDLLNIRARVQKVSINSSLLSSIASDVSGVYGDVSQDNLWRR</sequence>
<reference evidence="1" key="2">
    <citation type="journal article" date="2015" name="Fish Shellfish Immunol.">
        <title>Early steps in the European eel (Anguilla anguilla)-Vibrio vulnificus interaction in the gills: Role of the RtxA13 toxin.</title>
        <authorList>
            <person name="Callol A."/>
            <person name="Pajuelo D."/>
            <person name="Ebbesson L."/>
            <person name="Teles M."/>
            <person name="MacKenzie S."/>
            <person name="Amaro C."/>
        </authorList>
    </citation>
    <scope>NUCLEOTIDE SEQUENCE</scope>
</reference>
<accession>A0A0E9PS41</accession>
<dbReference type="EMBL" id="GBXM01101278">
    <property type="protein sequence ID" value="JAH07299.1"/>
    <property type="molecule type" value="Transcribed_RNA"/>
</dbReference>
<reference evidence="1" key="1">
    <citation type="submission" date="2014-11" db="EMBL/GenBank/DDBJ databases">
        <authorList>
            <person name="Amaro Gonzalez C."/>
        </authorList>
    </citation>
    <scope>NUCLEOTIDE SEQUENCE</scope>
</reference>
<organism evidence="1">
    <name type="scientific">Anguilla anguilla</name>
    <name type="common">European freshwater eel</name>
    <name type="synonym">Muraena anguilla</name>
    <dbReference type="NCBI Taxonomy" id="7936"/>
    <lineage>
        <taxon>Eukaryota</taxon>
        <taxon>Metazoa</taxon>
        <taxon>Chordata</taxon>
        <taxon>Craniata</taxon>
        <taxon>Vertebrata</taxon>
        <taxon>Euteleostomi</taxon>
        <taxon>Actinopterygii</taxon>
        <taxon>Neopterygii</taxon>
        <taxon>Teleostei</taxon>
        <taxon>Anguilliformes</taxon>
        <taxon>Anguillidae</taxon>
        <taxon>Anguilla</taxon>
    </lineage>
</organism>
<evidence type="ECO:0000313" key="1">
    <source>
        <dbReference type="EMBL" id="JAH07299.1"/>
    </source>
</evidence>
<protein>
    <submittedName>
        <fullName evidence="1">Uncharacterized protein</fullName>
    </submittedName>
</protein>